<keyword evidence="8" id="KW-1185">Reference proteome</keyword>
<dbReference type="EMBL" id="CAMGYJ010000006">
    <property type="protein sequence ID" value="CAI0433868.1"/>
    <property type="molecule type" value="Genomic_DNA"/>
</dbReference>
<evidence type="ECO:0000256" key="2">
    <source>
        <dbReference type="ARBA" id="ARBA00022771"/>
    </source>
</evidence>
<keyword evidence="2 4" id="KW-0863">Zinc-finger</keyword>
<dbReference type="InterPro" id="IPR003656">
    <property type="entry name" value="Znf_BED"/>
</dbReference>
<organism evidence="7 8">
    <name type="scientific">Linum tenue</name>
    <dbReference type="NCBI Taxonomy" id="586396"/>
    <lineage>
        <taxon>Eukaryota</taxon>
        <taxon>Viridiplantae</taxon>
        <taxon>Streptophyta</taxon>
        <taxon>Embryophyta</taxon>
        <taxon>Tracheophyta</taxon>
        <taxon>Spermatophyta</taxon>
        <taxon>Magnoliopsida</taxon>
        <taxon>eudicotyledons</taxon>
        <taxon>Gunneridae</taxon>
        <taxon>Pentapetalae</taxon>
        <taxon>rosids</taxon>
        <taxon>fabids</taxon>
        <taxon>Malpighiales</taxon>
        <taxon>Linaceae</taxon>
        <taxon>Linum</taxon>
    </lineage>
</organism>
<gene>
    <name evidence="7" type="ORF">LITE_LOCUS24070</name>
</gene>
<reference evidence="7" key="1">
    <citation type="submission" date="2022-08" db="EMBL/GenBank/DDBJ databases">
        <authorList>
            <person name="Gutierrez-Valencia J."/>
        </authorList>
    </citation>
    <scope>NUCLEOTIDE SEQUENCE</scope>
</reference>
<comment type="caution">
    <text evidence="7">The sequence shown here is derived from an EMBL/GenBank/DDBJ whole genome shotgun (WGS) entry which is preliminary data.</text>
</comment>
<protein>
    <recommendedName>
        <fullName evidence="6">BED-type domain-containing protein</fullName>
    </recommendedName>
</protein>
<dbReference type="GO" id="GO:0008270">
    <property type="term" value="F:zinc ion binding"/>
    <property type="evidence" value="ECO:0007669"/>
    <property type="project" value="UniProtKB-KW"/>
</dbReference>
<evidence type="ECO:0000256" key="5">
    <source>
        <dbReference type="SAM" id="MobiDB-lite"/>
    </source>
</evidence>
<evidence type="ECO:0000313" key="8">
    <source>
        <dbReference type="Proteomes" id="UP001154282"/>
    </source>
</evidence>
<accession>A0AAV0LHR5</accession>
<dbReference type="Proteomes" id="UP001154282">
    <property type="component" value="Unassembled WGS sequence"/>
</dbReference>
<dbReference type="AlphaFoldDB" id="A0AAV0LHR5"/>
<feature type="region of interest" description="Disordered" evidence="5">
    <location>
        <begin position="40"/>
        <end position="59"/>
    </location>
</feature>
<proteinExistence type="predicted"/>
<evidence type="ECO:0000256" key="4">
    <source>
        <dbReference type="PROSITE-ProRule" id="PRU00027"/>
    </source>
</evidence>
<evidence type="ECO:0000256" key="1">
    <source>
        <dbReference type="ARBA" id="ARBA00022723"/>
    </source>
</evidence>
<dbReference type="PROSITE" id="PS50808">
    <property type="entry name" value="ZF_BED"/>
    <property type="match status" value="1"/>
</dbReference>
<evidence type="ECO:0000259" key="6">
    <source>
        <dbReference type="PROSITE" id="PS50808"/>
    </source>
</evidence>
<keyword evidence="3" id="KW-0862">Zinc</keyword>
<evidence type="ECO:0000313" key="7">
    <source>
        <dbReference type="EMBL" id="CAI0433868.1"/>
    </source>
</evidence>
<name>A0AAV0LHR5_9ROSI</name>
<feature type="domain" description="BED-type" evidence="6">
    <location>
        <begin position="1"/>
        <end position="36"/>
    </location>
</feature>
<evidence type="ECO:0000256" key="3">
    <source>
        <dbReference type="ARBA" id="ARBA00022833"/>
    </source>
</evidence>
<keyword evidence="1" id="KW-0479">Metal-binding</keyword>
<sequence>MKARCKYCRKFLGGETSNGTSHLRTHIKTCIQKRIHDGSQKILGPNYKPAGNPQLSASQ</sequence>
<dbReference type="GO" id="GO:0003677">
    <property type="term" value="F:DNA binding"/>
    <property type="evidence" value="ECO:0007669"/>
    <property type="project" value="InterPro"/>
</dbReference>